<dbReference type="AlphaFoldDB" id="A0A7E4ZYW8"/>
<reference evidence="2" key="2">
    <citation type="submission" date="2020-10" db="UniProtKB">
        <authorList>
            <consortium name="WormBaseParasite"/>
        </authorList>
    </citation>
    <scope>IDENTIFICATION</scope>
</reference>
<protein>
    <submittedName>
        <fullName evidence="2">Recep_L_domain domain-containing protein</fullName>
    </submittedName>
</protein>
<evidence type="ECO:0000313" key="1">
    <source>
        <dbReference type="Proteomes" id="UP000492821"/>
    </source>
</evidence>
<dbReference type="Proteomes" id="UP000492821">
    <property type="component" value="Unassembled WGS sequence"/>
</dbReference>
<accession>A0A7E4ZYW8</accession>
<evidence type="ECO:0000313" key="2">
    <source>
        <dbReference type="WBParaSite" id="Pan_g4324.t1"/>
    </source>
</evidence>
<proteinExistence type="predicted"/>
<name>A0A7E4ZYW8_PANRE</name>
<keyword evidence="1" id="KW-1185">Reference proteome</keyword>
<dbReference type="WBParaSite" id="Pan_g4324.t1">
    <property type="protein sequence ID" value="Pan_g4324.t1"/>
    <property type="gene ID" value="Pan_g4324"/>
</dbReference>
<sequence length="226" mass="25816">MSSVANTLETYGFTTNAIDKLFWFLGGSFDGPTQAESVMTVANYVNSIATETRLEGETFFGFRLRNLGLTKSGQIEMNPGFMEVLNERCTVFWDVNRFKRAILIIYDGDAIIGVLHKENIYEAFGDLPSNVAEQLMEARFVINQDIVTYECLLSVNFVVPEIEFSLGRNGKIKYYCQDYKEPISPGRNFKDCLILAKNEKYLAAYRMFMLMPFNMKAAQHVEINYS</sequence>
<organism evidence="1 2">
    <name type="scientific">Panagrellus redivivus</name>
    <name type="common">Microworm</name>
    <dbReference type="NCBI Taxonomy" id="6233"/>
    <lineage>
        <taxon>Eukaryota</taxon>
        <taxon>Metazoa</taxon>
        <taxon>Ecdysozoa</taxon>
        <taxon>Nematoda</taxon>
        <taxon>Chromadorea</taxon>
        <taxon>Rhabditida</taxon>
        <taxon>Tylenchina</taxon>
        <taxon>Panagrolaimomorpha</taxon>
        <taxon>Panagrolaimoidea</taxon>
        <taxon>Panagrolaimidae</taxon>
        <taxon>Panagrellus</taxon>
    </lineage>
</organism>
<reference evidence="1" key="1">
    <citation type="journal article" date="2013" name="Genetics">
        <title>The draft genome and transcriptome of Panagrellus redivivus are shaped by the harsh demands of a free-living lifestyle.</title>
        <authorList>
            <person name="Srinivasan J."/>
            <person name="Dillman A.R."/>
            <person name="Macchietto M.G."/>
            <person name="Heikkinen L."/>
            <person name="Lakso M."/>
            <person name="Fracchia K.M."/>
            <person name="Antoshechkin I."/>
            <person name="Mortazavi A."/>
            <person name="Wong G."/>
            <person name="Sternberg P.W."/>
        </authorList>
    </citation>
    <scope>NUCLEOTIDE SEQUENCE [LARGE SCALE GENOMIC DNA]</scope>
    <source>
        <strain evidence="1">MT8872</strain>
    </source>
</reference>